<keyword evidence="5 7" id="KW-0472">Membrane</keyword>
<evidence type="ECO:0000256" key="6">
    <source>
        <dbReference type="ARBA" id="ARBA00038076"/>
    </source>
</evidence>
<keyword evidence="4 7" id="KW-1133">Transmembrane helix</keyword>
<sequence>MRLSDLLTLPFASLRRQPLRTVLTTLGVVFGAFVLAASLSIGQGVQETIDRETRRNGVARRVDVSPAWKPAAPKPDEPVAGAMTDARRDRLRKAIADATPWYNRQDDRVKLTRERLNTLAAMPHVETMTPILNLGAFAVLGEKSQFTGLASARPTDEALRRRIIAGRLFNAPDERGLVVSELLAYRLGCVDEADVARLIGQTLRLEFRRQEFDGGIQVYLMKQQGTPTRDEADALQKIKQRLPDALDKLGLTPKEVEVLRSALVVKPVTAPAVQTEEFPVVGVIRQSTEEELKGPWNPLRVDADAVLPFQTAVDVHFRVTEPDEQGVDRAILIVDAEANVKDVVQKVQETGLDSRAAVEFIDRERLIYLLIFGGMTCVAAVALLVSALGIANTMLMSVLERTREIGVMKAVGADNRHLLVMFLIEGALIGFFGGVFGLLLAWAASYPGDAWIKEMVLRDMKIDLAHGIFVFPPWLVVAVLTLPVVVTTLAAVYPARHAARIDPVKALRHE</sequence>
<dbReference type="STRING" id="1387353.BSF38_02676"/>
<evidence type="ECO:0000256" key="7">
    <source>
        <dbReference type="SAM" id="Phobius"/>
    </source>
</evidence>
<dbReference type="Pfam" id="PF02687">
    <property type="entry name" value="FtsX"/>
    <property type="match status" value="1"/>
</dbReference>
<gene>
    <name evidence="10" type="primary">ytrF_1</name>
    <name evidence="10" type="ORF">BSF38_02676</name>
</gene>
<feature type="domain" description="MacB-like periplasmic core" evidence="9">
    <location>
        <begin position="21"/>
        <end position="206"/>
    </location>
</feature>
<dbReference type="KEGG" id="pbor:BSF38_02676"/>
<dbReference type="Pfam" id="PF12704">
    <property type="entry name" value="MacB_PCD"/>
    <property type="match status" value="1"/>
</dbReference>
<feature type="transmembrane region" description="Helical" evidence="7">
    <location>
        <begin position="464"/>
        <end position="493"/>
    </location>
</feature>
<dbReference type="PANTHER" id="PTHR30572">
    <property type="entry name" value="MEMBRANE COMPONENT OF TRANSPORTER-RELATED"/>
    <property type="match status" value="1"/>
</dbReference>
<feature type="transmembrane region" description="Helical" evidence="7">
    <location>
        <begin position="366"/>
        <end position="399"/>
    </location>
</feature>
<protein>
    <submittedName>
        <fullName evidence="10">ABC transporter permease YtrF</fullName>
    </submittedName>
</protein>
<comment type="similarity">
    <text evidence="6">Belongs to the ABC-4 integral membrane protein family.</text>
</comment>
<evidence type="ECO:0000256" key="5">
    <source>
        <dbReference type="ARBA" id="ARBA00023136"/>
    </source>
</evidence>
<proteinExistence type="inferred from homology"/>
<evidence type="ECO:0000313" key="10">
    <source>
        <dbReference type="EMBL" id="APW61172.1"/>
    </source>
</evidence>
<evidence type="ECO:0000256" key="3">
    <source>
        <dbReference type="ARBA" id="ARBA00022692"/>
    </source>
</evidence>
<organism evidence="10 11">
    <name type="scientific">Paludisphaera borealis</name>
    <dbReference type="NCBI Taxonomy" id="1387353"/>
    <lineage>
        <taxon>Bacteria</taxon>
        <taxon>Pseudomonadati</taxon>
        <taxon>Planctomycetota</taxon>
        <taxon>Planctomycetia</taxon>
        <taxon>Isosphaerales</taxon>
        <taxon>Isosphaeraceae</taxon>
        <taxon>Paludisphaera</taxon>
    </lineage>
</organism>
<evidence type="ECO:0000256" key="4">
    <source>
        <dbReference type="ARBA" id="ARBA00022989"/>
    </source>
</evidence>
<evidence type="ECO:0000313" key="11">
    <source>
        <dbReference type="Proteomes" id="UP000186309"/>
    </source>
</evidence>
<feature type="domain" description="ABC3 transporter permease C-terminal" evidence="8">
    <location>
        <begin position="378"/>
        <end position="503"/>
    </location>
</feature>
<dbReference type="InterPro" id="IPR050250">
    <property type="entry name" value="Macrolide_Exporter_MacB"/>
</dbReference>
<comment type="subcellular location">
    <subcellularLocation>
        <location evidence="1">Cell membrane</location>
        <topology evidence="1">Multi-pass membrane protein</topology>
    </subcellularLocation>
</comment>
<keyword evidence="11" id="KW-1185">Reference proteome</keyword>
<accession>A0A1U7CQG2</accession>
<feature type="transmembrane region" description="Helical" evidence="7">
    <location>
        <begin position="21"/>
        <end position="41"/>
    </location>
</feature>
<dbReference type="AlphaFoldDB" id="A0A1U7CQG2"/>
<dbReference type="EMBL" id="CP019082">
    <property type="protein sequence ID" value="APW61172.1"/>
    <property type="molecule type" value="Genomic_DNA"/>
</dbReference>
<dbReference type="GO" id="GO:0005886">
    <property type="term" value="C:plasma membrane"/>
    <property type="evidence" value="ECO:0007669"/>
    <property type="project" value="UniProtKB-SubCell"/>
</dbReference>
<evidence type="ECO:0000256" key="2">
    <source>
        <dbReference type="ARBA" id="ARBA00022475"/>
    </source>
</evidence>
<feature type="transmembrane region" description="Helical" evidence="7">
    <location>
        <begin position="419"/>
        <end position="444"/>
    </location>
</feature>
<dbReference type="GO" id="GO:0022857">
    <property type="term" value="F:transmembrane transporter activity"/>
    <property type="evidence" value="ECO:0007669"/>
    <property type="project" value="TreeGrafter"/>
</dbReference>
<dbReference type="Proteomes" id="UP000186309">
    <property type="component" value="Chromosome"/>
</dbReference>
<dbReference type="PANTHER" id="PTHR30572:SF4">
    <property type="entry name" value="ABC TRANSPORTER PERMEASE YTRF"/>
    <property type="match status" value="1"/>
</dbReference>
<keyword evidence="2" id="KW-1003">Cell membrane</keyword>
<evidence type="ECO:0000259" key="9">
    <source>
        <dbReference type="Pfam" id="PF12704"/>
    </source>
</evidence>
<evidence type="ECO:0000256" key="1">
    <source>
        <dbReference type="ARBA" id="ARBA00004651"/>
    </source>
</evidence>
<dbReference type="InterPro" id="IPR025857">
    <property type="entry name" value="MacB_PCD"/>
</dbReference>
<keyword evidence="3 7" id="KW-0812">Transmembrane</keyword>
<dbReference type="RefSeq" id="WP_076346330.1">
    <property type="nucleotide sequence ID" value="NZ_CP019082.1"/>
</dbReference>
<name>A0A1U7CQG2_9BACT</name>
<reference evidence="11" key="1">
    <citation type="submission" date="2016-12" db="EMBL/GenBank/DDBJ databases">
        <title>Comparative genomics of four Isosphaeraceae planctomycetes: a common pool of plasmids and glycoside hydrolase genes.</title>
        <authorList>
            <person name="Ivanova A."/>
        </authorList>
    </citation>
    <scope>NUCLEOTIDE SEQUENCE [LARGE SCALE GENOMIC DNA]</scope>
    <source>
        <strain evidence="11">PX4</strain>
    </source>
</reference>
<dbReference type="OrthoDB" id="9770099at2"/>
<dbReference type="InterPro" id="IPR003838">
    <property type="entry name" value="ABC3_permease_C"/>
</dbReference>
<evidence type="ECO:0000259" key="8">
    <source>
        <dbReference type="Pfam" id="PF02687"/>
    </source>
</evidence>